<protein>
    <submittedName>
        <fullName evidence="1">Uncharacterized protein</fullName>
    </submittedName>
</protein>
<accession>A0A3Q9FV22</accession>
<proteinExistence type="predicted"/>
<name>A0A3Q9FV22_9BACT</name>
<evidence type="ECO:0000313" key="2">
    <source>
        <dbReference type="Proteomes" id="UP000267268"/>
    </source>
</evidence>
<dbReference type="AlphaFoldDB" id="A0A3Q9FV22"/>
<dbReference type="Proteomes" id="UP000267268">
    <property type="component" value="Chromosome 2"/>
</dbReference>
<gene>
    <name evidence="1" type="ORF">EI427_23665</name>
</gene>
<evidence type="ECO:0000313" key="1">
    <source>
        <dbReference type="EMBL" id="AZQ65215.1"/>
    </source>
</evidence>
<dbReference type="OrthoDB" id="9798438at2"/>
<dbReference type="KEGG" id="fll:EI427_23665"/>
<keyword evidence="2" id="KW-1185">Reference proteome</keyword>
<dbReference type="RefSeq" id="WP_126619718.1">
    <property type="nucleotide sequence ID" value="NZ_CP034563.1"/>
</dbReference>
<sequence>MFNNKINFLFSLSLVCIYACKTIEKKSEVPNSGFYLAIHEEAISPNLEKITGIIPSQNKDYLWVQENKGNNPFIYLYNSKTGLQEKKVFIRGTSIAWEDLAKSFNKDKQMSIHVADIGDPNLSRKDIQVYSFKEDDIEDDFVAPEVKYFTYPNGPRDASAMIVNQETEEFYIFTLNKEYTEVYAISIHQKAGKLRKIGVLPFGNVTNVDISFNNKRLLIVKGGDLNMWNIANNRALIPSLLNNTPDYIHVKEKSEYLGTCFKDEKKFYVLDRKEPNQKPVITTYHGEGITTL</sequence>
<dbReference type="SUPFAM" id="SSF69322">
    <property type="entry name" value="Tricorn protease domain 2"/>
    <property type="match status" value="1"/>
</dbReference>
<dbReference type="EMBL" id="CP034563">
    <property type="protein sequence ID" value="AZQ65215.1"/>
    <property type="molecule type" value="Genomic_DNA"/>
</dbReference>
<organism evidence="1 2">
    <name type="scientific">Flammeovirga pectinis</name>
    <dbReference type="NCBI Taxonomy" id="2494373"/>
    <lineage>
        <taxon>Bacteria</taxon>
        <taxon>Pseudomonadati</taxon>
        <taxon>Bacteroidota</taxon>
        <taxon>Cytophagia</taxon>
        <taxon>Cytophagales</taxon>
        <taxon>Flammeovirgaceae</taxon>
        <taxon>Flammeovirga</taxon>
    </lineage>
</organism>
<reference evidence="1 2" key="1">
    <citation type="submission" date="2018-12" db="EMBL/GenBank/DDBJ databases">
        <title>Flammeovirga pectinis sp. nov., isolated from the gut of the Korean scallop, Patinopecten yessoensis.</title>
        <authorList>
            <person name="Bae J.-W."/>
            <person name="Jeong Y.-S."/>
            <person name="Kang W."/>
        </authorList>
    </citation>
    <scope>NUCLEOTIDE SEQUENCE [LARGE SCALE GENOMIC DNA]</scope>
    <source>
        <strain evidence="1 2">L12M1</strain>
    </source>
</reference>